<dbReference type="SUPFAM" id="SSF49723">
    <property type="entry name" value="Lipase/lipooxygenase domain (PLAT/LH2 domain)"/>
    <property type="match status" value="1"/>
</dbReference>
<dbReference type="Proteomes" id="UP000694844">
    <property type="component" value="Chromosome 3"/>
</dbReference>
<feature type="transmembrane region" description="Helical" evidence="2">
    <location>
        <begin position="307"/>
        <end position="325"/>
    </location>
</feature>
<keyword evidence="2" id="KW-0812">Transmembrane</keyword>
<evidence type="ECO:0000256" key="2">
    <source>
        <dbReference type="SAM" id="Phobius"/>
    </source>
</evidence>
<keyword evidence="2" id="KW-1133">Transmembrane helix</keyword>
<sequence>MDPLVLKLSCQDDVARRRRRDLFGFLGHQYRIQILSIVFLAQNSWDKSSESKISKAAGNNAVFRSTFFGTFGSDAIFSPPYPIDFRDIFLNFLERLESTPQVLATDVFVILFVIILVIPLRRADMKDKFKWEYLPLIDNEPDDTFQYGIAVFTAIGSSKHLTSTVYITIEGEDGTTSTRVLKTDYRENFQSGTCCNFLLTSRECLGQLKSLTVWHDNKGKNPDWKLSKIVVTDLASQDRFAFLCGDWLSVKYNDGKTYRTLVPVTPQVINGEVVFTELCLRGFFDDHLWFSISKRPNYSRFTRVQRLWSLVSLLFLSMVTSAMWYNSEPSEEKQVATGNHMLQTT</sequence>
<dbReference type="SMART" id="SM00308">
    <property type="entry name" value="LH2"/>
    <property type="match status" value="1"/>
</dbReference>
<protein>
    <submittedName>
        <fullName evidence="5">Polycystic kidney disease protein 1-like 3</fullName>
    </submittedName>
</protein>
<reference evidence="5" key="1">
    <citation type="submission" date="2025-08" db="UniProtKB">
        <authorList>
            <consortium name="RefSeq"/>
        </authorList>
    </citation>
    <scope>IDENTIFICATION</scope>
    <source>
        <tissue evidence="5">Whole sample</tissue>
    </source>
</reference>
<dbReference type="PROSITE" id="PS50095">
    <property type="entry name" value="PLAT"/>
    <property type="match status" value="1"/>
</dbReference>
<feature type="domain" description="PLAT" evidence="3">
    <location>
        <begin position="145"/>
        <end position="262"/>
    </location>
</feature>
<dbReference type="GO" id="GO:0016020">
    <property type="term" value="C:membrane"/>
    <property type="evidence" value="ECO:0007669"/>
    <property type="project" value="TreeGrafter"/>
</dbReference>
<evidence type="ECO:0000256" key="1">
    <source>
        <dbReference type="PROSITE-ProRule" id="PRU00152"/>
    </source>
</evidence>
<dbReference type="InterPro" id="IPR001024">
    <property type="entry name" value="PLAT/LH2_dom"/>
</dbReference>
<proteinExistence type="predicted"/>
<dbReference type="GeneID" id="111124240"/>
<dbReference type="OrthoDB" id="6119411at2759"/>
<dbReference type="GO" id="GO:0005262">
    <property type="term" value="F:calcium channel activity"/>
    <property type="evidence" value="ECO:0007669"/>
    <property type="project" value="TreeGrafter"/>
</dbReference>
<dbReference type="KEGG" id="cvn:111124240"/>
<keyword evidence="4" id="KW-1185">Reference proteome</keyword>
<accession>A0A8B8D5K0</accession>
<dbReference type="RefSeq" id="XP_022322804.1">
    <property type="nucleotide sequence ID" value="XM_022467096.1"/>
</dbReference>
<dbReference type="Gene3D" id="2.60.60.20">
    <property type="entry name" value="PLAT/LH2 domain"/>
    <property type="match status" value="1"/>
</dbReference>
<evidence type="ECO:0000313" key="5">
    <source>
        <dbReference type="RefSeq" id="XP_022322804.1"/>
    </source>
</evidence>
<dbReference type="GO" id="GO:0050982">
    <property type="term" value="P:detection of mechanical stimulus"/>
    <property type="evidence" value="ECO:0007669"/>
    <property type="project" value="TreeGrafter"/>
</dbReference>
<evidence type="ECO:0000259" key="3">
    <source>
        <dbReference type="PROSITE" id="PS50095"/>
    </source>
</evidence>
<name>A0A8B8D5K0_CRAVI</name>
<keyword evidence="2" id="KW-0472">Membrane</keyword>
<dbReference type="PANTHER" id="PTHR10877:SF194">
    <property type="entry name" value="LOCATION OF VULVA DEFECTIVE 1"/>
    <property type="match status" value="1"/>
</dbReference>
<organism evidence="4 5">
    <name type="scientific">Crassostrea virginica</name>
    <name type="common">Eastern oyster</name>
    <dbReference type="NCBI Taxonomy" id="6565"/>
    <lineage>
        <taxon>Eukaryota</taxon>
        <taxon>Metazoa</taxon>
        <taxon>Spiralia</taxon>
        <taxon>Lophotrochozoa</taxon>
        <taxon>Mollusca</taxon>
        <taxon>Bivalvia</taxon>
        <taxon>Autobranchia</taxon>
        <taxon>Pteriomorphia</taxon>
        <taxon>Ostreida</taxon>
        <taxon>Ostreoidea</taxon>
        <taxon>Ostreidae</taxon>
        <taxon>Crassostrea</taxon>
    </lineage>
</organism>
<feature type="transmembrane region" description="Helical" evidence="2">
    <location>
        <begin position="102"/>
        <end position="120"/>
    </location>
</feature>
<dbReference type="PANTHER" id="PTHR10877">
    <property type="entry name" value="POLYCYSTIN FAMILY MEMBER"/>
    <property type="match status" value="1"/>
</dbReference>
<comment type="caution">
    <text evidence="1">Lacks conserved residue(s) required for the propagation of feature annotation.</text>
</comment>
<dbReference type="Pfam" id="PF01477">
    <property type="entry name" value="PLAT"/>
    <property type="match status" value="1"/>
</dbReference>
<dbReference type="InterPro" id="IPR036392">
    <property type="entry name" value="PLAT/LH2_dom_sf"/>
</dbReference>
<dbReference type="AlphaFoldDB" id="A0A8B8D5K0"/>
<evidence type="ECO:0000313" key="4">
    <source>
        <dbReference type="Proteomes" id="UP000694844"/>
    </source>
</evidence>
<gene>
    <name evidence="5" type="primary">LOC111124240</name>
</gene>
<dbReference type="InterPro" id="IPR051223">
    <property type="entry name" value="Polycystin"/>
</dbReference>